<dbReference type="Gene3D" id="3.40.430.10">
    <property type="entry name" value="Dihydrofolate Reductase, subunit A"/>
    <property type="match status" value="1"/>
</dbReference>
<comment type="pathway">
    <text evidence="1">Cofactor biosynthesis; riboflavin biosynthesis.</text>
</comment>
<dbReference type="InterPro" id="IPR050765">
    <property type="entry name" value="Riboflavin_Biosynth_HTPR"/>
</dbReference>
<organism evidence="5">
    <name type="scientific">freshwater metagenome</name>
    <dbReference type="NCBI Taxonomy" id="449393"/>
    <lineage>
        <taxon>unclassified sequences</taxon>
        <taxon>metagenomes</taxon>
        <taxon>ecological metagenomes</taxon>
    </lineage>
</organism>
<dbReference type="InterPro" id="IPR024072">
    <property type="entry name" value="DHFR-like_dom_sf"/>
</dbReference>
<keyword evidence="2" id="KW-0521">NADP</keyword>
<dbReference type="SUPFAM" id="SSF53597">
    <property type="entry name" value="Dihydrofolate reductase-like"/>
    <property type="match status" value="1"/>
</dbReference>
<evidence type="ECO:0000256" key="1">
    <source>
        <dbReference type="ARBA" id="ARBA00005104"/>
    </source>
</evidence>
<dbReference type="PANTHER" id="PTHR38011:SF7">
    <property type="entry name" value="2,5-DIAMINO-6-RIBOSYLAMINO-4(3H)-PYRIMIDINONE 5'-PHOSPHATE REDUCTASE"/>
    <property type="match status" value="1"/>
</dbReference>
<feature type="domain" description="Bacterial bifunctional deaminase-reductase C-terminal" evidence="4">
    <location>
        <begin position="39"/>
        <end position="227"/>
    </location>
</feature>
<proteinExistence type="predicted"/>
<gene>
    <name evidence="5" type="ORF">UFOPK2399_00354</name>
</gene>
<dbReference type="InterPro" id="IPR002734">
    <property type="entry name" value="RibDG_C"/>
</dbReference>
<dbReference type="GO" id="GO:0009231">
    <property type="term" value="P:riboflavin biosynthetic process"/>
    <property type="evidence" value="ECO:0007669"/>
    <property type="project" value="InterPro"/>
</dbReference>
<evidence type="ECO:0000313" key="5">
    <source>
        <dbReference type="EMBL" id="CAB4686375.1"/>
    </source>
</evidence>
<accession>A0A6J6NNW1</accession>
<dbReference type="EMBL" id="CAEZXP010000001">
    <property type="protein sequence ID" value="CAB4686375.1"/>
    <property type="molecule type" value="Genomic_DNA"/>
</dbReference>
<name>A0A6J6NNW1_9ZZZZ</name>
<dbReference type="Pfam" id="PF01872">
    <property type="entry name" value="RibD_C"/>
    <property type="match status" value="1"/>
</dbReference>
<dbReference type="AlphaFoldDB" id="A0A6J6NNW1"/>
<evidence type="ECO:0000256" key="3">
    <source>
        <dbReference type="ARBA" id="ARBA00023002"/>
    </source>
</evidence>
<dbReference type="PANTHER" id="PTHR38011">
    <property type="entry name" value="DIHYDROFOLATE REDUCTASE FAMILY PROTEIN (AFU_ORTHOLOGUE AFUA_8G06820)"/>
    <property type="match status" value="1"/>
</dbReference>
<protein>
    <submittedName>
        <fullName evidence="5">Unannotated protein</fullName>
    </submittedName>
</protein>
<sequence length="278" mass="29053">MELTPLELLFEPEGLPTFDLPAEIARLYPGTFGYARDRVVSNFVSTVDGVVAIPTLASSNKLIAAGSSADRFVMGLLRATCDALLIGSQTMRASPRSVWSAEQAYPPAADMLAELRTAAGFSGAPEIVILTRSGELDPAHPLWESGALVVTNDGGATTIGHALSSATEVVSVGDTASVHPEDIVALLRARGHRTILTEGGPNVFGAFVGAGLVDELFLTMSPILAGRHPVDPRLSLIEGKLLTPPAPDEAALLGVRRNGGHLFLRYGLNTAPGSQPSL</sequence>
<evidence type="ECO:0000256" key="2">
    <source>
        <dbReference type="ARBA" id="ARBA00022857"/>
    </source>
</evidence>
<reference evidence="5" key="1">
    <citation type="submission" date="2020-05" db="EMBL/GenBank/DDBJ databases">
        <authorList>
            <person name="Chiriac C."/>
            <person name="Salcher M."/>
            <person name="Ghai R."/>
            <person name="Kavagutti S V."/>
        </authorList>
    </citation>
    <scope>NUCLEOTIDE SEQUENCE</scope>
</reference>
<dbReference type="GO" id="GO:0008703">
    <property type="term" value="F:5-amino-6-(5-phosphoribosylamino)uracil reductase activity"/>
    <property type="evidence" value="ECO:0007669"/>
    <property type="project" value="InterPro"/>
</dbReference>
<evidence type="ECO:0000259" key="4">
    <source>
        <dbReference type="Pfam" id="PF01872"/>
    </source>
</evidence>
<keyword evidence="3" id="KW-0560">Oxidoreductase</keyword>